<gene>
    <name evidence="1" type="ORF">RF683_06760</name>
</gene>
<keyword evidence="2" id="KW-1185">Reference proteome</keyword>
<evidence type="ECO:0000313" key="2">
    <source>
        <dbReference type="Proteomes" id="UP001180481"/>
    </source>
</evidence>
<name>A0ABY9R7G2_9FLAO</name>
<evidence type="ECO:0000313" key="1">
    <source>
        <dbReference type="EMBL" id="WMW77195.1"/>
    </source>
</evidence>
<organism evidence="1 2">
    <name type="scientific">Flavobacterium nakdongensis</name>
    <dbReference type="NCBI Taxonomy" id="3073563"/>
    <lineage>
        <taxon>Bacteria</taxon>
        <taxon>Pseudomonadati</taxon>
        <taxon>Bacteroidota</taxon>
        <taxon>Flavobacteriia</taxon>
        <taxon>Flavobacteriales</taxon>
        <taxon>Flavobacteriaceae</taxon>
        <taxon>Flavobacterium</taxon>
    </lineage>
</organism>
<dbReference type="RefSeq" id="WP_309531576.1">
    <property type="nucleotide sequence ID" value="NZ_CP133721.1"/>
</dbReference>
<protein>
    <submittedName>
        <fullName evidence="1">Uncharacterized protein</fullName>
    </submittedName>
</protein>
<dbReference type="EMBL" id="CP133721">
    <property type="protein sequence ID" value="WMW77195.1"/>
    <property type="molecule type" value="Genomic_DNA"/>
</dbReference>
<proteinExistence type="predicted"/>
<accession>A0ABY9R7G2</accession>
<reference evidence="1" key="1">
    <citation type="submission" date="2023-09" db="EMBL/GenBank/DDBJ databases">
        <title>Flavobacterium sp. 20NA77.7 isolated from freshwater.</title>
        <authorList>
            <person name="Le V."/>
            <person name="Ko S.-R."/>
            <person name="Ahn C.-Y."/>
            <person name="Oh H.-M."/>
        </authorList>
    </citation>
    <scope>NUCLEOTIDE SEQUENCE</scope>
    <source>
        <strain evidence="1">20NA77.7</strain>
    </source>
</reference>
<dbReference type="Proteomes" id="UP001180481">
    <property type="component" value="Chromosome"/>
</dbReference>
<sequence>MKKLSFLFLFVFLITANQKLQSQNLENEFKLSSSEFQILSFDKNWNWIFENGTPTSIDNNELIKIENILNDIVKEHNKKERLVLNEHNKKFPNNFKKQTGYEISLENKMRQYVPILNEKGEKEIWINFFCDKPRNDEWKTFPRQVKDGGNCYFSVKINLTQNTFKELIINDYS</sequence>